<dbReference type="AlphaFoldDB" id="A0A7X8SJF5"/>
<evidence type="ECO:0000256" key="6">
    <source>
        <dbReference type="PIRSR" id="PIRSR005091-1"/>
    </source>
</evidence>
<evidence type="ECO:0000256" key="7">
    <source>
        <dbReference type="PIRSR" id="PIRSR005091-2"/>
    </source>
</evidence>
<gene>
    <name evidence="11" type="ORF">HGP29_08470</name>
</gene>
<evidence type="ECO:0000313" key="11">
    <source>
        <dbReference type="EMBL" id="NLR91237.1"/>
    </source>
</evidence>
<feature type="binding site" evidence="8">
    <location>
        <position position="473"/>
    </location>
    <ligand>
        <name>Mn(2+)</name>
        <dbReference type="ChEBI" id="CHEBI:29035"/>
    </ligand>
</feature>
<protein>
    <submittedName>
        <fullName evidence="11">LTA synthase family protein</fullName>
    </submittedName>
</protein>
<evidence type="ECO:0000256" key="3">
    <source>
        <dbReference type="ARBA" id="ARBA00022692"/>
    </source>
</evidence>
<dbReference type="EMBL" id="JABAIL010000002">
    <property type="protein sequence ID" value="NLR91237.1"/>
    <property type="molecule type" value="Genomic_DNA"/>
</dbReference>
<feature type="transmembrane region" description="Helical" evidence="9">
    <location>
        <begin position="121"/>
        <end position="140"/>
    </location>
</feature>
<comment type="subcellular location">
    <subcellularLocation>
        <location evidence="1">Cell membrane</location>
        <topology evidence="1">Multi-pass membrane protein</topology>
    </subcellularLocation>
</comment>
<feature type="transmembrane region" description="Helical" evidence="9">
    <location>
        <begin position="68"/>
        <end position="88"/>
    </location>
</feature>
<keyword evidence="12" id="KW-1185">Reference proteome</keyword>
<keyword evidence="5 9" id="KW-0472">Membrane</keyword>
<feature type="binding site" evidence="8">
    <location>
        <position position="258"/>
    </location>
    <ligand>
        <name>Mn(2+)</name>
        <dbReference type="ChEBI" id="CHEBI:29035"/>
    </ligand>
</feature>
<dbReference type="CDD" id="cd16015">
    <property type="entry name" value="LTA_synthase"/>
    <property type="match status" value="1"/>
</dbReference>
<keyword evidence="7" id="KW-0464">Manganese</keyword>
<keyword evidence="7" id="KW-0479">Metal-binding</keyword>
<evidence type="ECO:0000256" key="9">
    <source>
        <dbReference type="SAM" id="Phobius"/>
    </source>
</evidence>
<evidence type="ECO:0000256" key="4">
    <source>
        <dbReference type="ARBA" id="ARBA00022989"/>
    </source>
</evidence>
<evidence type="ECO:0000313" key="12">
    <source>
        <dbReference type="Proteomes" id="UP000585050"/>
    </source>
</evidence>
<keyword evidence="3 9" id="KW-0812">Transmembrane</keyword>
<dbReference type="Gene3D" id="3.40.720.10">
    <property type="entry name" value="Alkaline Phosphatase, subunit A"/>
    <property type="match status" value="1"/>
</dbReference>
<dbReference type="PIRSF" id="PIRSF005091">
    <property type="entry name" value="Mmb_sulf_HI1246"/>
    <property type="match status" value="1"/>
</dbReference>
<keyword evidence="4 9" id="KW-1133">Transmembrane helix</keyword>
<reference evidence="11 12" key="1">
    <citation type="submission" date="2020-04" db="EMBL/GenBank/DDBJ databases">
        <title>Flammeovirga sp. SR4, a novel species isolated from seawater.</title>
        <authorList>
            <person name="Wang X."/>
        </authorList>
    </citation>
    <scope>NUCLEOTIDE SEQUENCE [LARGE SCALE GENOMIC DNA]</scope>
    <source>
        <strain evidence="11 12">SR4</strain>
    </source>
</reference>
<dbReference type="InterPro" id="IPR012160">
    <property type="entry name" value="LtaS-like"/>
</dbReference>
<sequence length="621" mass="70825">MLLYTLSRAIFYLFNTSYFPGADLFELFLGGLKFDLPAVIYTNGVFILMSLLPITARYNKTYQNVIKWFVYIVNAITLAANLADVIFFRFTSKRTTASIFDEFSHEQNGATLAFRFLFVDYWYMTLIWVALMFLFVKAYSLVDVEKPRRRIKMSSYLMKHVSILLVCGVLIFGGARGGFDGTTRPISLNNAGEFVKKPLEMAIVLNTPFSVLRTLNKKVAKKQEFFTKEQLEEVYSAYHHGITGKPQKKMNVVTIVIESFGREYVSTLNQNSLDEDYKGYTPFTDSLIQHSRTFANAFANGRKSIDALPSVVASIPAFYSPYVLSHYSTNTINSMASVLDKEGYKTAFFHGAPNGSMGFQAFMNLAGYQEYYGMTEYNNDDDFDGTWGIWDEPFLQFFAETMNTFEEPFHTSLFTLSSHHPFKIPEEYEDRFKGGPLPLNRGTQYTDYALQQFFKTASKMPWFKNTLFVITADHTNQVHYQEYSTSLGLFKVPIIYYAPSDDALVGIDSTVTQQIDIFPTVMDYLGVEQDFVAFGSDAMDSTALHFAVSFIGPNVFQVVEGDYVLGFDGKEVKFMYNFKTDRMQEHDLKNTGLPEEKKLTDLAKGIMQEFSSRAIDNKMTP</sequence>
<dbReference type="RefSeq" id="WP_168881933.1">
    <property type="nucleotide sequence ID" value="NZ_JABAIL010000002.1"/>
</dbReference>
<feature type="transmembrane region" description="Helical" evidence="9">
    <location>
        <begin position="161"/>
        <end position="179"/>
    </location>
</feature>
<feature type="transmembrane region" description="Helical" evidence="9">
    <location>
        <begin position="38"/>
        <end position="56"/>
    </location>
</feature>
<evidence type="ECO:0000256" key="1">
    <source>
        <dbReference type="ARBA" id="ARBA00004651"/>
    </source>
</evidence>
<evidence type="ECO:0000259" key="10">
    <source>
        <dbReference type="Pfam" id="PF00884"/>
    </source>
</evidence>
<proteinExistence type="predicted"/>
<feature type="binding site" evidence="8">
    <location>
        <position position="474"/>
    </location>
    <ligand>
        <name>Mn(2+)</name>
        <dbReference type="ChEBI" id="CHEBI:29035"/>
    </ligand>
</feature>
<evidence type="ECO:0000256" key="2">
    <source>
        <dbReference type="ARBA" id="ARBA00022475"/>
    </source>
</evidence>
<dbReference type="SUPFAM" id="SSF53649">
    <property type="entry name" value="Alkaline phosphatase-like"/>
    <property type="match status" value="1"/>
</dbReference>
<organism evidence="11 12">
    <name type="scientific">Flammeovirga agarivorans</name>
    <dbReference type="NCBI Taxonomy" id="2726742"/>
    <lineage>
        <taxon>Bacteria</taxon>
        <taxon>Pseudomonadati</taxon>
        <taxon>Bacteroidota</taxon>
        <taxon>Cytophagia</taxon>
        <taxon>Cytophagales</taxon>
        <taxon>Flammeovirgaceae</taxon>
        <taxon>Flammeovirga</taxon>
    </lineage>
</organism>
<accession>A0A7X8SJF5</accession>
<feature type="active site" evidence="6">
    <location>
        <position position="304"/>
    </location>
</feature>
<comment type="caution">
    <text evidence="11">The sequence shown here is derived from an EMBL/GenBank/DDBJ whole genome shotgun (WGS) entry which is preliminary data.</text>
</comment>
<dbReference type="InterPro" id="IPR050448">
    <property type="entry name" value="OpgB/LTA_synthase_biosynth"/>
</dbReference>
<feature type="binding site" evidence="7">
    <location>
        <position position="419"/>
    </location>
    <ligand>
        <name>substrate</name>
    </ligand>
</feature>
<evidence type="ECO:0000256" key="5">
    <source>
        <dbReference type="ARBA" id="ARBA00023136"/>
    </source>
</evidence>
<name>A0A7X8SJF5_9BACT</name>
<feature type="domain" description="Sulfatase N-terminal" evidence="10">
    <location>
        <begin position="251"/>
        <end position="527"/>
    </location>
</feature>
<dbReference type="PANTHER" id="PTHR47371">
    <property type="entry name" value="LIPOTEICHOIC ACID SYNTHASE"/>
    <property type="match status" value="1"/>
</dbReference>
<dbReference type="InterPro" id="IPR017850">
    <property type="entry name" value="Alkaline_phosphatase_core_sf"/>
</dbReference>
<dbReference type="GO" id="GO:0046872">
    <property type="term" value="F:metal ion binding"/>
    <property type="evidence" value="ECO:0007669"/>
    <property type="project" value="UniProtKB-KW"/>
</dbReference>
<dbReference type="GO" id="GO:0005886">
    <property type="term" value="C:plasma membrane"/>
    <property type="evidence" value="ECO:0007669"/>
    <property type="project" value="UniProtKB-SubCell"/>
</dbReference>
<keyword evidence="2" id="KW-1003">Cell membrane</keyword>
<dbReference type="Pfam" id="PF00884">
    <property type="entry name" value="Sulfatase"/>
    <property type="match status" value="1"/>
</dbReference>
<dbReference type="PANTHER" id="PTHR47371:SF3">
    <property type="entry name" value="PHOSPHOGLYCEROL TRANSFERASE I"/>
    <property type="match status" value="1"/>
</dbReference>
<dbReference type="Proteomes" id="UP000585050">
    <property type="component" value="Unassembled WGS sequence"/>
</dbReference>
<dbReference type="InterPro" id="IPR000917">
    <property type="entry name" value="Sulfatase_N"/>
</dbReference>
<evidence type="ECO:0000256" key="8">
    <source>
        <dbReference type="PIRSR" id="PIRSR005091-3"/>
    </source>
</evidence>
<dbReference type="Gene3D" id="3.30.1120.80">
    <property type="match status" value="1"/>
</dbReference>